<dbReference type="GO" id="GO:0035251">
    <property type="term" value="F:UDP-glucosyltransferase activity"/>
    <property type="evidence" value="ECO:0007669"/>
    <property type="project" value="InterPro"/>
</dbReference>
<feature type="region of interest" description="Disordered" evidence="4">
    <location>
        <begin position="240"/>
        <end position="286"/>
    </location>
</feature>
<keyword evidence="7" id="KW-1185">Reference proteome</keyword>
<evidence type="ECO:0000256" key="3">
    <source>
        <dbReference type="ARBA" id="ARBA00022679"/>
    </source>
</evidence>
<feature type="region of interest" description="Disordered" evidence="4">
    <location>
        <begin position="445"/>
        <end position="559"/>
    </location>
</feature>
<name>A0A6A3CWZ6_HIBSY</name>
<dbReference type="FunFam" id="3.40.50.2000:FF:000056">
    <property type="entry name" value="Glycosyltransferase"/>
    <property type="match status" value="1"/>
</dbReference>
<organism evidence="6 7">
    <name type="scientific">Hibiscus syriacus</name>
    <name type="common">Rose of Sharon</name>
    <dbReference type="NCBI Taxonomy" id="106335"/>
    <lineage>
        <taxon>Eukaryota</taxon>
        <taxon>Viridiplantae</taxon>
        <taxon>Streptophyta</taxon>
        <taxon>Embryophyta</taxon>
        <taxon>Tracheophyta</taxon>
        <taxon>Spermatophyta</taxon>
        <taxon>Magnoliopsida</taxon>
        <taxon>eudicotyledons</taxon>
        <taxon>Gunneridae</taxon>
        <taxon>Pentapetalae</taxon>
        <taxon>rosids</taxon>
        <taxon>malvids</taxon>
        <taxon>Malvales</taxon>
        <taxon>Malvaceae</taxon>
        <taxon>Malvoideae</taxon>
        <taxon>Hibiscus</taxon>
    </lineage>
</organism>
<keyword evidence="2" id="KW-0328">Glycosyltransferase</keyword>
<evidence type="ECO:0000256" key="2">
    <source>
        <dbReference type="ARBA" id="ARBA00022676"/>
    </source>
</evidence>
<dbReference type="Proteomes" id="UP000436088">
    <property type="component" value="Unassembled WGS sequence"/>
</dbReference>
<dbReference type="InterPro" id="IPR002213">
    <property type="entry name" value="UDP_glucos_trans"/>
</dbReference>
<dbReference type="Pfam" id="PF10536">
    <property type="entry name" value="PMD"/>
    <property type="match status" value="1"/>
</dbReference>
<dbReference type="CDD" id="cd03784">
    <property type="entry name" value="GT1_Gtf-like"/>
    <property type="match status" value="1"/>
</dbReference>
<evidence type="ECO:0000313" key="7">
    <source>
        <dbReference type="Proteomes" id="UP000436088"/>
    </source>
</evidence>
<comment type="similarity">
    <text evidence="1">Belongs to the UDP-glycosyltransferase family.</text>
</comment>
<feature type="compositionally biased region" description="Basic and acidic residues" evidence="4">
    <location>
        <begin position="462"/>
        <end position="473"/>
    </location>
</feature>
<comment type="caution">
    <text evidence="6">The sequence shown here is derived from an EMBL/GenBank/DDBJ whole genome shotgun (WGS) entry which is preliminary data.</text>
</comment>
<dbReference type="PANTHER" id="PTHR48048">
    <property type="entry name" value="GLYCOSYLTRANSFERASE"/>
    <property type="match status" value="1"/>
</dbReference>
<feature type="compositionally biased region" description="Low complexity" evidence="4">
    <location>
        <begin position="474"/>
        <end position="484"/>
    </location>
</feature>
<dbReference type="AlphaFoldDB" id="A0A6A3CWZ6"/>
<sequence>MWLRHLIDFDEAGRYSWGAAVLAFLFREMCRATNYKKTAIGRCLLLLQSWAWFRMPFLCPIVNEPYVFPLLLRWSMKRKDHKSIPTGLEEIRLLIDTKAGSEFQWIPYASDEVKACISPHLSGSLEVWISVIPLICYAIIEWHPVDRVLRQYGCTQYIPGAPRNLDDVHNIDRREKKYVNWVVRHRDWIALWENRYTLLAPQQYYTETGHMVTDNYMDWFNENGKPFLLSAEARGVNIPRRRERRQPSQYHRPPTHGRREGAIGSASVPPQHLYSSMPQEYMPNPPLHMPSPPVYMPSPQGYIPSPQGYIPSPPGASPGTRLPHVASNSAKIRVKRVPGDAPLPTQQKGGRFSGAGRGKTEESIRNQRIPPQKTQSFKRDRKMYRWKQRRPALILAFAEKRTQNWFRRPFSGKTMSSNDDSDHKPEQVVAVAAAAATYVITSIAKPSTQDQKKSSSSLDPSLIKDKSRKEDKSSSISEAGAISEQLSEGSRKGSAGAKRKVPATDGNDEKELKRAPFRKSLTLADHLGMTSIIEPRSSSKPDMLSGQTESTAPKTHHPAIKPQIEQTKAEACGKDEMAKIKERSGMGHLQPMLRLAASLIRHQCSVTLITSHPIVSSAESQLVSNFLSAFPQVNEKKITLTPIDPITVNTTDPYSIQWATICHSAHLFSPILSSLSPPLSFVVTDITLLSSVIEITENLRLPNYILSISSARMFSLVSSFPSIPSSIPKTSIPPPLLDSNSYFAKNFSDASKSIKRFDGVLINSFEGLEKECFEMLAAAELTDGLPPAFPLGPFLPLPFEGGSSSSSSPFMKWLDNQKESSVVFASFGSKYPMSKEQIKELGNGLILSGYKFLWVVRTKFVEKQEERDDLDEIVGHQVMNQVKNSNAFVVKEWVDQWRILSHKAVGLFLSHCGWNSVVETSWHGIPVLGWPHWGDHMIAGEVMEAAGWGVCRKNWGWGINNYLVEGEEIGSKIKEIMKDQTVRMKAKRMGEVAKKTTEAGGRCDDVMKKLLQSLKKN</sequence>
<evidence type="ECO:0000313" key="6">
    <source>
        <dbReference type="EMBL" id="KAE8732924.1"/>
    </source>
</evidence>
<evidence type="ECO:0000256" key="1">
    <source>
        <dbReference type="ARBA" id="ARBA00009995"/>
    </source>
</evidence>
<evidence type="ECO:0000259" key="5">
    <source>
        <dbReference type="Pfam" id="PF10536"/>
    </source>
</evidence>
<dbReference type="Gene3D" id="3.40.50.2000">
    <property type="entry name" value="Glycogen Phosphorylase B"/>
    <property type="match status" value="2"/>
</dbReference>
<keyword evidence="3" id="KW-0808">Transferase</keyword>
<dbReference type="InterPro" id="IPR019557">
    <property type="entry name" value="AminoTfrase-like_pln_mobile"/>
</dbReference>
<dbReference type="EMBL" id="VEPZ02000129">
    <property type="protein sequence ID" value="KAE8732924.1"/>
    <property type="molecule type" value="Genomic_DNA"/>
</dbReference>
<dbReference type="PANTHER" id="PTHR48048:SF76">
    <property type="entry name" value="UDP-GLYCOSYLTRANSFERASE 708D1-LIKE"/>
    <property type="match status" value="1"/>
</dbReference>
<gene>
    <name evidence="6" type="ORF">F3Y22_tig00001674pilonHSYRG00042</name>
</gene>
<feature type="domain" description="Aminotransferase-like plant mobile" evidence="5">
    <location>
        <begin position="2"/>
        <end position="220"/>
    </location>
</feature>
<feature type="region of interest" description="Disordered" evidence="4">
    <location>
        <begin position="339"/>
        <end position="383"/>
    </location>
</feature>
<dbReference type="Pfam" id="PF00201">
    <property type="entry name" value="UDPGT"/>
    <property type="match status" value="1"/>
</dbReference>
<evidence type="ECO:0000256" key="4">
    <source>
        <dbReference type="SAM" id="MobiDB-lite"/>
    </source>
</evidence>
<feature type="compositionally biased region" description="Polar residues" evidence="4">
    <location>
        <begin position="445"/>
        <end position="459"/>
    </location>
</feature>
<dbReference type="SUPFAM" id="SSF53756">
    <property type="entry name" value="UDP-Glycosyltransferase/glycogen phosphorylase"/>
    <property type="match status" value="1"/>
</dbReference>
<feature type="compositionally biased region" description="Polar residues" evidence="4">
    <location>
        <begin position="536"/>
        <end position="553"/>
    </location>
</feature>
<protein>
    <submittedName>
        <fullName evidence="6">Detected protein of confused Function</fullName>
    </submittedName>
</protein>
<accession>A0A6A3CWZ6</accession>
<dbReference type="InterPro" id="IPR050481">
    <property type="entry name" value="UDP-glycosyltransf_plant"/>
</dbReference>
<reference evidence="6" key="1">
    <citation type="submission" date="2019-09" db="EMBL/GenBank/DDBJ databases">
        <title>Draft genome information of white flower Hibiscus syriacus.</title>
        <authorList>
            <person name="Kim Y.-M."/>
        </authorList>
    </citation>
    <scope>NUCLEOTIDE SEQUENCE [LARGE SCALE GENOMIC DNA]</scope>
    <source>
        <strain evidence="6">YM2019G1</strain>
    </source>
</reference>
<proteinExistence type="inferred from homology"/>